<name>A0ABQ5MXP2_9MICC</name>
<dbReference type="Proteomes" id="UP001209654">
    <property type="component" value="Unassembled WGS sequence"/>
</dbReference>
<organism evidence="2 3">
    <name type="scientific">Arthrobacter mangrovi</name>
    <dbReference type="NCBI Taxonomy" id="2966350"/>
    <lineage>
        <taxon>Bacteria</taxon>
        <taxon>Bacillati</taxon>
        <taxon>Actinomycetota</taxon>
        <taxon>Actinomycetes</taxon>
        <taxon>Micrococcales</taxon>
        <taxon>Micrococcaceae</taxon>
        <taxon>Arthrobacter</taxon>
    </lineage>
</organism>
<dbReference type="EMBL" id="BRVS01000022">
    <property type="protein sequence ID" value="GLB68754.1"/>
    <property type="molecule type" value="Genomic_DNA"/>
</dbReference>
<accession>A0ABQ5MXP2</accession>
<feature type="coiled-coil region" evidence="1">
    <location>
        <begin position="67"/>
        <end position="101"/>
    </location>
</feature>
<keyword evidence="1" id="KW-0175">Coiled coil</keyword>
<protein>
    <submittedName>
        <fullName evidence="2">Uncharacterized protein</fullName>
    </submittedName>
</protein>
<evidence type="ECO:0000313" key="3">
    <source>
        <dbReference type="Proteomes" id="UP001209654"/>
    </source>
</evidence>
<reference evidence="2 3" key="1">
    <citation type="journal article" date="2023" name="Int. J. Syst. Evol. Microbiol.">
        <title>Arthrobacter mangrovi sp. nov., an actinobacterium isolated from the rhizosphere of a mangrove.</title>
        <authorList>
            <person name="Hamada M."/>
            <person name="Saitou S."/>
            <person name="Enomoto N."/>
            <person name="Nanri K."/>
            <person name="Hidaka K."/>
            <person name="Miura T."/>
            <person name="Tamura T."/>
        </authorList>
    </citation>
    <scope>NUCLEOTIDE SEQUENCE [LARGE SCALE GENOMIC DNA]</scope>
    <source>
        <strain evidence="2 3">NBRC 112813</strain>
    </source>
</reference>
<evidence type="ECO:0000313" key="2">
    <source>
        <dbReference type="EMBL" id="GLB68754.1"/>
    </source>
</evidence>
<proteinExistence type="predicted"/>
<keyword evidence="3" id="KW-1185">Reference proteome</keyword>
<sequence>MFQLLRLGARRRKSRQQHKKLAQNIATLRDMRAGLRLEMAEHVIRNPDRTFVARDGRVSLAPGNPYSAGVKEQLEKLTQTIEGWEQELENWERDAAAEMSDFIRVSGSASKETTKKLRQYQAGWK</sequence>
<evidence type="ECO:0000256" key="1">
    <source>
        <dbReference type="SAM" id="Coils"/>
    </source>
</evidence>
<gene>
    <name evidence="2" type="ORF">AHIS1636_31960</name>
</gene>
<comment type="caution">
    <text evidence="2">The sequence shown here is derived from an EMBL/GenBank/DDBJ whole genome shotgun (WGS) entry which is preliminary data.</text>
</comment>